<dbReference type="PROSITE" id="PS51186">
    <property type="entry name" value="GNAT"/>
    <property type="match status" value="1"/>
</dbReference>
<dbReference type="InterPro" id="IPR016181">
    <property type="entry name" value="Acyl_CoA_acyltransferase"/>
</dbReference>
<dbReference type="CDD" id="cd04301">
    <property type="entry name" value="NAT_SF"/>
    <property type="match status" value="1"/>
</dbReference>
<evidence type="ECO:0000313" key="5">
    <source>
        <dbReference type="Proteomes" id="UP000183315"/>
    </source>
</evidence>
<dbReference type="AlphaFoldDB" id="A0A1H6YWV4"/>
<dbReference type="SUPFAM" id="SSF55729">
    <property type="entry name" value="Acyl-CoA N-acyltransferases (Nat)"/>
    <property type="match status" value="1"/>
</dbReference>
<organism evidence="4 5">
    <name type="scientific">Demequina mangrovi</name>
    <dbReference type="NCBI Taxonomy" id="1043493"/>
    <lineage>
        <taxon>Bacteria</taxon>
        <taxon>Bacillati</taxon>
        <taxon>Actinomycetota</taxon>
        <taxon>Actinomycetes</taxon>
        <taxon>Micrococcales</taxon>
        <taxon>Demequinaceae</taxon>
        <taxon>Demequina</taxon>
    </lineage>
</organism>
<dbReference type="Proteomes" id="UP000183315">
    <property type="component" value="Unassembled WGS sequence"/>
</dbReference>
<dbReference type="STRING" id="1043493.SAMN05421637_1841"/>
<keyword evidence="4" id="KW-0687">Ribonucleoprotein</keyword>
<dbReference type="Pfam" id="PF00583">
    <property type="entry name" value="Acetyltransf_1"/>
    <property type="match status" value="1"/>
</dbReference>
<keyword evidence="2" id="KW-0012">Acyltransferase</keyword>
<reference evidence="5" key="1">
    <citation type="submission" date="2016-10" db="EMBL/GenBank/DDBJ databases">
        <authorList>
            <person name="Varghese N."/>
        </authorList>
    </citation>
    <scope>NUCLEOTIDE SEQUENCE [LARGE SCALE GENOMIC DNA]</scope>
    <source>
        <strain evidence="5">DSM 24868</strain>
    </source>
</reference>
<dbReference type="OrthoDB" id="9805924at2"/>
<gene>
    <name evidence="4" type="ORF">SAMN05421637_1841</name>
</gene>
<dbReference type="InterPro" id="IPR000182">
    <property type="entry name" value="GNAT_dom"/>
</dbReference>
<name>A0A1H6YWV4_9MICO</name>
<evidence type="ECO:0000256" key="2">
    <source>
        <dbReference type="ARBA" id="ARBA00023315"/>
    </source>
</evidence>
<dbReference type="RefSeq" id="WP_042214464.1">
    <property type="nucleotide sequence ID" value="NZ_BBLU01000006.1"/>
</dbReference>
<dbReference type="PANTHER" id="PTHR43877">
    <property type="entry name" value="AMINOALKYLPHOSPHONATE N-ACETYLTRANSFERASE-RELATED-RELATED"/>
    <property type="match status" value="1"/>
</dbReference>
<proteinExistence type="predicted"/>
<dbReference type="GO" id="GO:0005840">
    <property type="term" value="C:ribosome"/>
    <property type="evidence" value="ECO:0007669"/>
    <property type="project" value="UniProtKB-KW"/>
</dbReference>
<feature type="domain" description="N-acetyltransferase" evidence="3">
    <location>
        <begin position="4"/>
        <end position="154"/>
    </location>
</feature>
<dbReference type="Gene3D" id="3.40.630.30">
    <property type="match status" value="1"/>
</dbReference>
<keyword evidence="4" id="KW-0689">Ribosomal protein</keyword>
<dbReference type="eggNOG" id="COG0456">
    <property type="taxonomic scope" value="Bacteria"/>
</dbReference>
<dbReference type="InterPro" id="IPR050832">
    <property type="entry name" value="Bact_Acetyltransf"/>
</dbReference>
<keyword evidence="1" id="KW-0808">Transferase</keyword>
<evidence type="ECO:0000259" key="3">
    <source>
        <dbReference type="PROSITE" id="PS51186"/>
    </source>
</evidence>
<evidence type="ECO:0000313" key="4">
    <source>
        <dbReference type="EMBL" id="SEJ45688.1"/>
    </source>
</evidence>
<sequence length="161" mass="17399">MSTATIHRASPADAARVARLLHEFNVAYDTPSPGPRVLEERLLELLAGAGTDAFLAGSPAIGVALVTYRTNVWWDGPVALLDELYVRAGSRGRGIGAALVGAVVARAREREVELLEVNVDEGDVDALRFYEREGFAVLQPDTDERALYLSRELPASPPESE</sequence>
<protein>
    <submittedName>
        <fullName evidence="4">Ribosomal protein S18 acetylase RimI</fullName>
    </submittedName>
</protein>
<dbReference type="EMBL" id="FNZI01000004">
    <property type="protein sequence ID" value="SEJ45688.1"/>
    <property type="molecule type" value="Genomic_DNA"/>
</dbReference>
<accession>A0A1H6YWV4</accession>
<dbReference type="GO" id="GO:0016747">
    <property type="term" value="F:acyltransferase activity, transferring groups other than amino-acyl groups"/>
    <property type="evidence" value="ECO:0007669"/>
    <property type="project" value="InterPro"/>
</dbReference>
<evidence type="ECO:0000256" key="1">
    <source>
        <dbReference type="ARBA" id="ARBA00022679"/>
    </source>
</evidence>
<keyword evidence="5" id="KW-1185">Reference proteome</keyword>